<reference evidence="6" key="1">
    <citation type="journal article" date="2019" name="Int. J. Syst. Evol. Microbiol.">
        <title>The Global Catalogue of Microorganisms (GCM) 10K type strain sequencing project: providing services to taxonomists for standard genome sequencing and annotation.</title>
        <authorList>
            <consortium name="The Broad Institute Genomics Platform"/>
            <consortium name="The Broad Institute Genome Sequencing Center for Infectious Disease"/>
            <person name="Wu L."/>
            <person name="Ma J."/>
        </authorList>
    </citation>
    <scope>NUCLEOTIDE SEQUENCE [LARGE SCALE GENOMIC DNA]</scope>
    <source>
        <strain evidence="6">CGMCC 4.1434</strain>
    </source>
</reference>
<dbReference type="RefSeq" id="WP_381432205.1">
    <property type="nucleotide sequence ID" value="NZ_JBHSNO010000005.1"/>
</dbReference>
<dbReference type="EMBL" id="JBHSNO010000005">
    <property type="protein sequence ID" value="MFC5588695.1"/>
    <property type="molecule type" value="Genomic_DNA"/>
</dbReference>
<sequence>MKLLGISGTIVGAKPALLVKAVLNDVKKKDMNIETDLLDLREYDMQFSDGRVPERYNKDTQEIIGKMLDADFYLIGTPVFNGSIPAPLKNLFDLLPPATLRNKVMGFVAVGGTYQHYLMIENQLKPIAGYLRAYTTPSYVYAHNTHFNKENEIIDEELLERIENLAHELIFMQKSFCKAEENPKGKERVETQVV</sequence>
<dbReference type="InterPro" id="IPR051814">
    <property type="entry name" value="NAD(P)H-dep_FMN_reductase"/>
</dbReference>
<keyword evidence="1" id="KW-0285">Flavoprotein</keyword>
<feature type="domain" description="NADPH-dependent FMN reductase-like" evidence="4">
    <location>
        <begin position="1"/>
        <end position="145"/>
    </location>
</feature>
<dbReference type="PANTHER" id="PTHR43408">
    <property type="entry name" value="FMN REDUCTASE (NADPH)"/>
    <property type="match status" value="1"/>
</dbReference>
<keyword evidence="3 5" id="KW-0560">Oxidoreductase</keyword>
<evidence type="ECO:0000313" key="6">
    <source>
        <dbReference type="Proteomes" id="UP001596109"/>
    </source>
</evidence>
<dbReference type="SUPFAM" id="SSF52218">
    <property type="entry name" value="Flavoproteins"/>
    <property type="match status" value="1"/>
</dbReference>
<dbReference type="EC" id="1.-.-.-" evidence="5"/>
<dbReference type="Pfam" id="PF03358">
    <property type="entry name" value="FMN_red"/>
    <property type="match status" value="1"/>
</dbReference>
<dbReference type="Gene3D" id="3.40.50.360">
    <property type="match status" value="1"/>
</dbReference>
<evidence type="ECO:0000313" key="5">
    <source>
        <dbReference type="EMBL" id="MFC5588695.1"/>
    </source>
</evidence>
<dbReference type="InterPro" id="IPR005025">
    <property type="entry name" value="FMN_Rdtase-like_dom"/>
</dbReference>
<protein>
    <submittedName>
        <fullName evidence="5">NADPH-dependent FMN reductase</fullName>
        <ecNumber evidence="5">1.-.-.-</ecNumber>
    </submittedName>
</protein>
<name>A0ABW0TJR5_9BACL</name>
<evidence type="ECO:0000256" key="2">
    <source>
        <dbReference type="ARBA" id="ARBA00022643"/>
    </source>
</evidence>
<dbReference type="GO" id="GO:0016491">
    <property type="term" value="F:oxidoreductase activity"/>
    <property type="evidence" value="ECO:0007669"/>
    <property type="project" value="UniProtKB-KW"/>
</dbReference>
<gene>
    <name evidence="5" type="ORF">ACFPRA_07345</name>
</gene>
<accession>A0ABW0TJR5</accession>
<keyword evidence="2" id="KW-0288">FMN</keyword>
<dbReference type="PANTHER" id="PTHR43408:SF2">
    <property type="entry name" value="FMN REDUCTASE (NADPH)"/>
    <property type="match status" value="1"/>
</dbReference>
<dbReference type="Proteomes" id="UP001596109">
    <property type="component" value="Unassembled WGS sequence"/>
</dbReference>
<keyword evidence="6" id="KW-1185">Reference proteome</keyword>
<organism evidence="5 6">
    <name type="scientific">Sporosarcina soli</name>
    <dbReference type="NCBI Taxonomy" id="334736"/>
    <lineage>
        <taxon>Bacteria</taxon>
        <taxon>Bacillati</taxon>
        <taxon>Bacillota</taxon>
        <taxon>Bacilli</taxon>
        <taxon>Bacillales</taxon>
        <taxon>Caryophanaceae</taxon>
        <taxon>Sporosarcina</taxon>
    </lineage>
</organism>
<evidence type="ECO:0000256" key="1">
    <source>
        <dbReference type="ARBA" id="ARBA00022630"/>
    </source>
</evidence>
<comment type="caution">
    <text evidence="5">The sequence shown here is derived from an EMBL/GenBank/DDBJ whole genome shotgun (WGS) entry which is preliminary data.</text>
</comment>
<evidence type="ECO:0000259" key="4">
    <source>
        <dbReference type="Pfam" id="PF03358"/>
    </source>
</evidence>
<dbReference type="InterPro" id="IPR029039">
    <property type="entry name" value="Flavoprotein-like_sf"/>
</dbReference>
<evidence type="ECO:0000256" key="3">
    <source>
        <dbReference type="ARBA" id="ARBA00023002"/>
    </source>
</evidence>
<proteinExistence type="predicted"/>